<feature type="domain" description="Mannose-6-phosphate isomerase cupin" evidence="11">
    <location>
        <begin position="235"/>
        <end position="309"/>
    </location>
</feature>
<dbReference type="NCBIfam" id="TIGR00218">
    <property type="entry name" value="manA"/>
    <property type="match status" value="1"/>
</dbReference>
<evidence type="ECO:0000259" key="11">
    <source>
        <dbReference type="Pfam" id="PF21621"/>
    </source>
</evidence>
<comment type="cofactor">
    <cofactor evidence="8">
        <name>Zn(2+)</name>
        <dbReference type="ChEBI" id="CHEBI:29105"/>
    </cofactor>
    <text evidence="8">Binds 1 zinc ion per subunit.</text>
</comment>
<evidence type="ECO:0000313" key="12">
    <source>
        <dbReference type="EMBL" id="SUM34315.1"/>
    </source>
</evidence>
<reference evidence="12 13" key="1">
    <citation type="submission" date="2018-06" db="EMBL/GenBank/DDBJ databases">
        <authorList>
            <consortium name="Pathogen Informatics"/>
            <person name="Doyle S."/>
        </authorList>
    </citation>
    <scope>NUCLEOTIDE SEQUENCE [LARGE SCALE GENOMIC DNA]</scope>
    <source>
        <strain evidence="12 13">NCTC12195</strain>
    </source>
</reference>
<dbReference type="SUPFAM" id="SSF51182">
    <property type="entry name" value="RmlC-like cupins"/>
    <property type="match status" value="1"/>
</dbReference>
<feature type="domain" description="Phosphomannose isomerase type I catalytic" evidence="10">
    <location>
        <begin position="4"/>
        <end position="100"/>
    </location>
</feature>
<evidence type="ECO:0000256" key="6">
    <source>
        <dbReference type="ARBA" id="ARBA00023235"/>
    </source>
</evidence>
<gene>
    <name evidence="12" type="primary">yvyI</name>
    <name evidence="12" type="ORF">NCTC12195_03830</name>
</gene>
<feature type="binding site" evidence="8">
    <location>
        <position position="169"/>
    </location>
    <ligand>
        <name>Zn(2+)</name>
        <dbReference type="ChEBI" id="CHEBI:29105"/>
    </ligand>
</feature>
<dbReference type="PIRSF" id="PIRSF036894">
    <property type="entry name" value="PMI_Firm_short"/>
    <property type="match status" value="1"/>
</dbReference>
<dbReference type="GO" id="GO:0008270">
    <property type="term" value="F:zinc ion binding"/>
    <property type="evidence" value="ECO:0007669"/>
    <property type="project" value="UniProtKB-UniRule"/>
</dbReference>
<dbReference type="Proteomes" id="UP000255277">
    <property type="component" value="Unassembled WGS sequence"/>
</dbReference>
<comment type="catalytic activity">
    <reaction evidence="1 7">
        <text>D-mannose 6-phosphate = D-fructose 6-phosphate</text>
        <dbReference type="Rhea" id="RHEA:12356"/>
        <dbReference type="ChEBI" id="CHEBI:58735"/>
        <dbReference type="ChEBI" id="CHEBI:61527"/>
        <dbReference type="EC" id="5.3.1.8"/>
    </reaction>
</comment>
<protein>
    <recommendedName>
        <fullName evidence="3 7">Mannose-6-phosphate isomerase</fullName>
        <ecNumber evidence="3 7">5.3.1.8</ecNumber>
    </recommendedName>
</protein>
<dbReference type="InterPro" id="IPR046457">
    <property type="entry name" value="PMI_typeI_cat"/>
</dbReference>
<proteinExistence type="inferred from homology"/>
<dbReference type="InterPro" id="IPR011051">
    <property type="entry name" value="RmlC_Cupin_sf"/>
</dbReference>
<sequence>MALFLKPIFHEKIWGGTKLRDLGYDIPSDKTGEAWGIAAHPNGNCEILNGPYKGQTLANLWNEHRELFGDFPSKDFPLMTKIVDATESLSVHVHPDDAYAFEMEAGQYGKSECWYIIAAEEGAEIVYGLNVDHKEEAIDVIDDAAFDSAFNKVKVKPGEFYFIPAGTVHSIGAGVLVYETMQSSDVTYRIYDYDRTENDTKRTLDHDKAKDVIEISTENINIATDTEIIENHRRTQLVSNDFFTMVKWEISGTLNYMKPREFVLVSVIGGEGQVIVDGTVFDVTQGQNFILTSDDLDTIFEGDFELIISLLIVLYCERRDV</sequence>
<evidence type="ECO:0000256" key="3">
    <source>
        <dbReference type="ARBA" id="ARBA00011956"/>
    </source>
</evidence>
<dbReference type="STRING" id="1293.SH09_09810"/>
<dbReference type="CDD" id="cd07010">
    <property type="entry name" value="cupin_PMI_type_I_N_bac"/>
    <property type="match status" value="1"/>
</dbReference>
<keyword evidence="6 7" id="KW-0413">Isomerase</keyword>
<dbReference type="GO" id="GO:0004476">
    <property type="term" value="F:mannose-6-phosphate isomerase activity"/>
    <property type="evidence" value="ECO:0007669"/>
    <property type="project" value="UniProtKB-UniRule"/>
</dbReference>
<evidence type="ECO:0000256" key="2">
    <source>
        <dbReference type="ARBA" id="ARBA00010772"/>
    </source>
</evidence>
<evidence type="ECO:0000259" key="10">
    <source>
        <dbReference type="Pfam" id="PF20511"/>
    </source>
</evidence>
<dbReference type="EMBL" id="UHDK01000001">
    <property type="protein sequence ID" value="SUM34315.1"/>
    <property type="molecule type" value="Genomic_DNA"/>
</dbReference>
<dbReference type="GO" id="GO:0005975">
    <property type="term" value="P:carbohydrate metabolic process"/>
    <property type="evidence" value="ECO:0007669"/>
    <property type="project" value="UniProtKB-UniRule"/>
</dbReference>
<evidence type="ECO:0000256" key="1">
    <source>
        <dbReference type="ARBA" id="ARBA00000757"/>
    </source>
</evidence>
<feature type="active site" evidence="9">
    <location>
        <position position="189"/>
    </location>
</feature>
<evidence type="ECO:0000256" key="9">
    <source>
        <dbReference type="PIRSR" id="PIRSR036894-2"/>
    </source>
</evidence>
<evidence type="ECO:0000256" key="4">
    <source>
        <dbReference type="ARBA" id="ARBA00022723"/>
    </source>
</evidence>
<evidence type="ECO:0000256" key="7">
    <source>
        <dbReference type="PIRNR" id="PIRNR036894"/>
    </source>
</evidence>
<dbReference type="PANTHER" id="PTHR42742">
    <property type="entry name" value="TRANSCRIPTIONAL REPRESSOR MPRA"/>
    <property type="match status" value="1"/>
</dbReference>
<evidence type="ECO:0000313" key="13">
    <source>
        <dbReference type="Proteomes" id="UP000255277"/>
    </source>
</evidence>
<keyword evidence="5 7" id="KW-0862">Zinc</keyword>
<feature type="binding site" evidence="8">
    <location>
        <position position="94"/>
    </location>
    <ligand>
        <name>Zn(2+)</name>
        <dbReference type="ChEBI" id="CHEBI:29105"/>
    </ligand>
</feature>
<keyword evidence="4 7" id="KW-0479">Metal-binding</keyword>
<accession>A0A380FK16</accession>
<dbReference type="InterPro" id="IPR049071">
    <property type="entry name" value="MPI_cupin_dom"/>
</dbReference>
<dbReference type="InterPro" id="IPR001250">
    <property type="entry name" value="Man6P_Isoase-1"/>
</dbReference>
<dbReference type="Pfam" id="PF20511">
    <property type="entry name" value="PMI_typeI_cat"/>
    <property type="match status" value="1"/>
</dbReference>
<dbReference type="Gene3D" id="2.60.120.10">
    <property type="entry name" value="Jelly Rolls"/>
    <property type="match status" value="2"/>
</dbReference>
<evidence type="ECO:0000256" key="8">
    <source>
        <dbReference type="PIRSR" id="PIRSR036894-1"/>
    </source>
</evidence>
<comment type="similarity">
    <text evidence="2 7">Belongs to the mannose-6-phosphate isomerase type 1 family.</text>
</comment>
<feature type="binding site" evidence="8">
    <location>
        <position position="112"/>
    </location>
    <ligand>
        <name>Zn(2+)</name>
        <dbReference type="ChEBI" id="CHEBI:29105"/>
    </ligand>
</feature>
<dbReference type="InterPro" id="IPR014710">
    <property type="entry name" value="RmlC-like_jellyroll"/>
</dbReference>
<dbReference type="InterPro" id="IPR051804">
    <property type="entry name" value="Carb_Metab_Reg_Kinase/Isom"/>
</dbReference>
<organism evidence="12 13">
    <name type="scientific">Staphylococcus gallinarum</name>
    <dbReference type="NCBI Taxonomy" id="1293"/>
    <lineage>
        <taxon>Bacteria</taxon>
        <taxon>Bacillati</taxon>
        <taxon>Bacillota</taxon>
        <taxon>Bacilli</taxon>
        <taxon>Bacillales</taxon>
        <taxon>Staphylococcaceae</taxon>
        <taxon>Staphylococcus</taxon>
    </lineage>
</organism>
<dbReference type="InterPro" id="IPR014628">
    <property type="entry name" value="Man6P_isomerase_Firm_short"/>
</dbReference>
<dbReference type="EC" id="5.3.1.8" evidence="3 7"/>
<dbReference type="Pfam" id="PF21621">
    <property type="entry name" value="MPI_cupin_dom"/>
    <property type="match status" value="1"/>
</dbReference>
<evidence type="ECO:0000256" key="5">
    <source>
        <dbReference type="ARBA" id="ARBA00022833"/>
    </source>
</evidence>
<name>A0A380FK16_STAGA</name>
<dbReference type="PANTHER" id="PTHR42742:SF3">
    <property type="entry name" value="FRUCTOKINASE"/>
    <property type="match status" value="1"/>
</dbReference>
<dbReference type="AlphaFoldDB" id="A0A380FK16"/>